<dbReference type="Proteomes" id="UP000504637">
    <property type="component" value="Unplaced"/>
</dbReference>
<sequence>MKTSALQLLSTLALLLATVWAEPSDDLRNLTNSCLNVADSLTLSLNDTSAKNTSDLVQYVMYEVGASMANLGCDTSTQHVPRMNITNTTSVAEFDDTYLDYAASLGELSHAVIARGRIFHQEMNLPVVVALQGLASAVYYYGRCLRNGNFISQGATIRTWTAGSDIVEAQTAWDKNLNYPGRRRRARRANDRK</sequence>
<evidence type="ECO:0000256" key="1">
    <source>
        <dbReference type="SAM" id="SignalP"/>
    </source>
</evidence>
<reference evidence="3" key="3">
    <citation type="submission" date="2025-08" db="UniProtKB">
        <authorList>
            <consortium name="RefSeq"/>
        </authorList>
    </citation>
    <scope>IDENTIFICATION</scope>
    <source>
        <strain evidence="3">CBS 342.82</strain>
    </source>
</reference>
<accession>A0A6J3LY81</accession>
<keyword evidence="2" id="KW-1185">Reference proteome</keyword>
<name>A0A6J3LY81_9PEZI</name>
<gene>
    <name evidence="3" type="ORF">K489DRAFT_403312</name>
</gene>
<feature type="chain" id="PRO_5027016071" evidence="1">
    <location>
        <begin position="22"/>
        <end position="193"/>
    </location>
</feature>
<evidence type="ECO:0000313" key="2">
    <source>
        <dbReference type="Proteomes" id="UP000504637"/>
    </source>
</evidence>
<keyword evidence="1" id="KW-0732">Signal</keyword>
<protein>
    <submittedName>
        <fullName evidence="3">Uncharacterized protein</fullName>
    </submittedName>
</protein>
<dbReference type="RefSeq" id="XP_033457757.1">
    <property type="nucleotide sequence ID" value="XM_033607081.1"/>
</dbReference>
<dbReference type="OrthoDB" id="3860394at2759"/>
<dbReference type="GeneID" id="54364881"/>
<dbReference type="AlphaFoldDB" id="A0A6J3LY81"/>
<reference evidence="3" key="2">
    <citation type="submission" date="2020-04" db="EMBL/GenBank/DDBJ databases">
        <authorList>
            <consortium name="NCBI Genome Project"/>
        </authorList>
    </citation>
    <scope>NUCLEOTIDE SEQUENCE</scope>
    <source>
        <strain evidence="3">CBS 342.82</strain>
    </source>
</reference>
<proteinExistence type="predicted"/>
<reference evidence="3" key="1">
    <citation type="submission" date="2020-01" db="EMBL/GenBank/DDBJ databases">
        <authorList>
            <consortium name="DOE Joint Genome Institute"/>
            <person name="Haridas S."/>
            <person name="Albert R."/>
            <person name="Binder M."/>
            <person name="Bloem J."/>
            <person name="Labutti K."/>
            <person name="Salamov A."/>
            <person name="Andreopoulos B."/>
            <person name="Baker S.E."/>
            <person name="Barry K."/>
            <person name="Bills G."/>
            <person name="Bluhm B.H."/>
            <person name="Cannon C."/>
            <person name="Castanera R."/>
            <person name="Culley D.E."/>
            <person name="Daum C."/>
            <person name="Ezra D."/>
            <person name="Gonzalez J.B."/>
            <person name="Henrissat B."/>
            <person name="Kuo A."/>
            <person name="Liang C."/>
            <person name="Lipzen A."/>
            <person name="Lutzoni F."/>
            <person name="Magnuson J."/>
            <person name="Mondo S."/>
            <person name="Nolan M."/>
            <person name="Ohm R."/>
            <person name="Pangilinan J."/>
            <person name="Park H.-J."/>
            <person name="Ramirez L."/>
            <person name="Alfaro M."/>
            <person name="Sun H."/>
            <person name="Tritt A."/>
            <person name="Yoshinaga Y."/>
            <person name="Zwiers L.-H."/>
            <person name="Turgeon B.G."/>
            <person name="Goodwin S.B."/>
            <person name="Spatafora J.W."/>
            <person name="Crous P.W."/>
            <person name="Grigoriev I.V."/>
        </authorList>
    </citation>
    <scope>NUCLEOTIDE SEQUENCE</scope>
    <source>
        <strain evidence="3">CBS 342.82</strain>
    </source>
</reference>
<feature type="signal peptide" evidence="1">
    <location>
        <begin position="1"/>
        <end position="21"/>
    </location>
</feature>
<evidence type="ECO:0000313" key="3">
    <source>
        <dbReference type="RefSeq" id="XP_033457757.1"/>
    </source>
</evidence>
<organism evidence="3">
    <name type="scientific">Dissoconium aciculare CBS 342.82</name>
    <dbReference type="NCBI Taxonomy" id="1314786"/>
    <lineage>
        <taxon>Eukaryota</taxon>
        <taxon>Fungi</taxon>
        <taxon>Dikarya</taxon>
        <taxon>Ascomycota</taxon>
        <taxon>Pezizomycotina</taxon>
        <taxon>Dothideomycetes</taxon>
        <taxon>Dothideomycetidae</taxon>
        <taxon>Mycosphaerellales</taxon>
        <taxon>Dissoconiaceae</taxon>
        <taxon>Dissoconium</taxon>
    </lineage>
</organism>